<name>R0I8B2_9BRAS</name>
<keyword evidence="5 6" id="KW-0732">Signal</keyword>
<evidence type="ECO:0000256" key="4">
    <source>
        <dbReference type="ARBA" id="ARBA00022525"/>
    </source>
</evidence>
<comment type="similarity">
    <text evidence="2">Belongs to the plant self-incompatibility (S1) protein family.</text>
</comment>
<dbReference type="EMBL" id="KB870806">
    <property type="protein sequence ID" value="EOA34345.1"/>
    <property type="molecule type" value="Genomic_DNA"/>
</dbReference>
<dbReference type="GO" id="GO:0005576">
    <property type="term" value="C:extracellular region"/>
    <property type="evidence" value="ECO:0007669"/>
    <property type="project" value="UniProtKB-SubCell"/>
</dbReference>
<evidence type="ECO:0000256" key="1">
    <source>
        <dbReference type="ARBA" id="ARBA00004613"/>
    </source>
</evidence>
<evidence type="ECO:0000256" key="6">
    <source>
        <dbReference type="SAM" id="SignalP"/>
    </source>
</evidence>
<feature type="signal peptide" evidence="6">
    <location>
        <begin position="1"/>
        <end position="20"/>
    </location>
</feature>
<protein>
    <submittedName>
        <fullName evidence="7">Uncharacterized protein</fullName>
    </submittedName>
</protein>
<comment type="subcellular location">
    <subcellularLocation>
        <location evidence="1">Secreted</location>
    </subcellularLocation>
</comment>
<dbReference type="GO" id="GO:0060320">
    <property type="term" value="P:rejection of self pollen"/>
    <property type="evidence" value="ECO:0007669"/>
    <property type="project" value="UniProtKB-KW"/>
</dbReference>
<evidence type="ECO:0000256" key="3">
    <source>
        <dbReference type="ARBA" id="ARBA00022471"/>
    </source>
</evidence>
<dbReference type="InterPro" id="IPR010264">
    <property type="entry name" value="Self-incomp_S1"/>
</dbReference>
<keyword evidence="8" id="KW-1185">Reference proteome</keyword>
<reference evidence="8" key="1">
    <citation type="journal article" date="2013" name="Nat. Genet.">
        <title>The Capsella rubella genome and the genomic consequences of rapid mating system evolution.</title>
        <authorList>
            <person name="Slotte T."/>
            <person name="Hazzouri K.M."/>
            <person name="Agren J.A."/>
            <person name="Koenig D."/>
            <person name="Maumus F."/>
            <person name="Guo Y.L."/>
            <person name="Steige K."/>
            <person name="Platts A.E."/>
            <person name="Escobar J.S."/>
            <person name="Newman L.K."/>
            <person name="Wang W."/>
            <person name="Mandakova T."/>
            <person name="Vello E."/>
            <person name="Smith L.M."/>
            <person name="Henz S.R."/>
            <person name="Steffen J."/>
            <person name="Takuno S."/>
            <person name="Brandvain Y."/>
            <person name="Coop G."/>
            <person name="Andolfatto P."/>
            <person name="Hu T.T."/>
            <person name="Blanchette M."/>
            <person name="Clark R.M."/>
            <person name="Quesneville H."/>
            <person name="Nordborg M."/>
            <person name="Gaut B.S."/>
            <person name="Lysak M.A."/>
            <person name="Jenkins J."/>
            <person name="Grimwood J."/>
            <person name="Chapman J."/>
            <person name="Prochnik S."/>
            <person name="Shu S."/>
            <person name="Rokhsar D."/>
            <person name="Schmutz J."/>
            <person name="Weigel D."/>
            <person name="Wright S.I."/>
        </authorList>
    </citation>
    <scope>NUCLEOTIDE SEQUENCE [LARGE SCALE GENOMIC DNA]</scope>
    <source>
        <strain evidence="8">cv. Monte Gargano</strain>
    </source>
</reference>
<gene>
    <name evidence="7" type="ORF">CARUB_v10021868mg</name>
</gene>
<keyword evidence="4" id="KW-0964">Secreted</keyword>
<proteinExistence type="inferred from homology"/>
<sequence>MSNLIVFVLAIAMCFGLNEGSGCALNTLKLRNELGRGSLLKIDCTSNQNKKTGPRDVRFNQSYAFDFEEVHSHRIVWACHLRHGPKLEYHQSIWRAYRGAATKRCGQTRTWIARPNGIYMNKNFVPQGFRFAWLKR</sequence>
<dbReference type="Proteomes" id="UP000029121">
    <property type="component" value="Unassembled WGS sequence"/>
</dbReference>
<feature type="chain" id="PRO_5043433398" evidence="6">
    <location>
        <begin position="21"/>
        <end position="136"/>
    </location>
</feature>
<accession>R0I8B2</accession>
<evidence type="ECO:0000313" key="7">
    <source>
        <dbReference type="EMBL" id="EOA34345.1"/>
    </source>
</evidence>
<organism evidence="7 8">
    <name type="scientific">Capsella rubella</name>
    <dbReference type="NCBI Taxonomy" id="81985"/>
    <lineage>
        <taxon>Eukaryota</taxon>
        <taxon>Viridiplantae</taxon>
        <taxon>Streptophyta</taxon>
        <taxon>Embryophyta</taxon>
        <taxon>Tracheophyta</taxon>
        <taxon>Spermatophyta</taxon>
        <taxon>Magnoliopsida</taxon>
        <taxon>eudicotyledons</taxon>
        <taxon>Gunneridae</taxon>
        <taxon>Pentapetalae</taxon>
        <taxon>rosids</taxon>
        <taxon>malvids</taxon>
        <taxon>Brassicales</taxon>
        <taxon>Brassicaceae</taxon>
        <taxon>Camelineae</taxon>
        <taxon>Capsella</taxon>
    </lineage>
</organism>
<evidence type="ECO:0000313" key="8">
    <source>
        <dbReference type="Proteomes" id="UP000029121"/>
    </source>
</evidence>
<keyword evidence="3" id="KW-0713">Self-incompatibility</keyword>
<evidence type="ECO:0000256" key="2">
    <source>
        <dbReference type="ARBA" id="ARBA00005581"/>
    </source>
</evidence>
<dbReference type="AlphaFoldDB" id="R0I8B2"/>
<dbReference type="Pfam" id="PF05938">
    <property type="entry name" value="Self-incomp_S1"/>
    <property type="match status" value="1"/>
</dbReference>
<evidence type="ECO:0000256" key="5">
    <source>
        <dbReference type="ARBA" id="ARBA00022729"/>
    </source>
</evidence>